<sequence>MMKQHLLPILTNVQVSKRYWHMTIDTSGMADDIEPGQFFHIRCSDGAFPFLRRPFSIYRINREDDTIEFLYLVKGEGTKDLTKKQPGDTADLLGPLGYGFKLDPGYDEILLTARGVGIATLAALAQEAGRKGVRCTAILSARSRNDLLAAETLQDFGAEVHNVTEEEGTSDVDSVETKMRDIIERKDVDALYTCGSRRLSRLNQRLAAEYGLPGEIALEEQMGCAMGACFACVCDLEEEEGKYRSVRVCLEGPVFPLEKVVIS</sequence>
<evidence type="ECO:0000256" key="3">
    <source>
        <dbReference type="ARBA" id="ARBA00022630"/>
    </source>
</evidence>
<feature type="domain" description="FAD-binding FR-type" evidence="11">
    <location>
        <begin position="2"/>
        <end position="102"/>
    </location>
</feature>
<dbReference type="PANTHER" id="PTHR43513">
    <property type="entry name" value="DIHYDROOROTATE DEHYDROGENASE B (NAD(+)), ELECTRON TRANSFER SUBUNIT"/>
    <property type="match status" value="1"/>
</dbReference>
<name>A0ABW5T1J7_9BACI</name>
<evidence type="ECO:0000313" key="13">
    <source>
        <dbReference type="Proteomes" id="UP001597520"/>
    </source>
</evidence>
<keyword evidence="7" id="KW-0249">Electron transport</keyword>
<dbReference type="InterPro" id="IPR012165">
    <property type="entry name" value="Cyt_c3_hydrogenase_gsu"/>
</dbReference>
<proteinExistence type="inferred from homology"/>
<dbReference type="PROSITE" id="PS51384">
    <property type="entry name" value="FAD_FR"/>
    <property type="match status" value="1"/>
</dbReference>
<protein>
    <submittedName>
        <fullName evidence="12">Dihydroorotate dehydrogenase electron transfer subunit</fullName>
    </submittedName>
</protein>
<dbReference type="Pfam" id="PF10418">
    <property type="entry name" value="DHODB_Fe-S_bind"/>
    <property type="match status" value="1"/>
</dbReference>
<evidence type="ECO:0000256" key="9">
    <source>
        <dbReference type="ARBA" id="ARBA00023014"/>
    </source>
</evidence>
<keyword evidence="9" id="KW-0411">Iron-sulfur</keyword>
<keyword evidence="5" id="KW-0479">Metal-binding</keyword>
<keyword evidence="2" id="KW-0813">Transport</keyword>
<evidence type="ECO:0000256" key="10">
    <source>
        <dbReference type="ARBA" id="ARBA00034078"/>
    </source>
</evidence>
<evidence type="ECO:0000256" key="1">
    <source>
        <dbReference type="ARBA" id="ARBA00006422"/>
    </source>
</evidence>
<dbReference type="SUPFAM" id="SSF52343">
    <property type="entry name" value="Ferredoxin reductase-like, C-terminal NADP-linked domain"/>
    <property type="match status" value="1"/>
</dbReference>
<gene>
    <name evidence="12" type="ORF">ACFSUB_10395</name>
</gene>
<comment type="caution">
    <text evidence="12">The sequence shown here is derived from an EMBL/GenBank/DDBJ whole genome shotgun (WGS) entry which is preliminary data.</text>
</comment>
<organism evidence="12 13">
    <name type="scientific">Salibacterium lacus</name>
    <dbReference type="NCBI Taxonomy" id="1898109"/>
    <lineage>
        <taxon>Bacteria</taxon>
        <taxon>Bacillati</taxon>
        <taxon>Bacillota</taxon>
        <taxon>Bacilli</taxon>
        <taxon>Bacillales</taxon>
        <taxon>Bacillaceae</taxon>
    </lineage>
</organism>
<dbReference type="InterPro" id="IPR019480">
    <property type="entry name" value="Dihydroorotate_DH_Fe-S-bd"/>
</dbReference>
<reference evidence="13" key="1">
    <citation type="journal article" date="2019" name="Int. J. Syst. Evol. Microbiol.">
        <title>The Global Catalogue of Microorganisms (GCM) 10K type strain sequencing project: providing services to taxonomists for standard genome sequencing and annotation.</title>
        <authorList>
            <consortium name="The Broad Institute Genomics Platform"/>
            <consortium name="The Broad Institute Genome Sequencing Center for Infectious Disease"/>
            <person name="Wu L."/>
            <person name="Ma J."/>
        </authorList>
    </citation>
    <scope>NUCLEOTIDE SEQUENCE [LARGE SCALE GENOMIC DNA]</scope>
    <source>
        <strain evidence="13">KCTC 33792</strain>
    </source>
</reference>
<keyword evidence="8" id="KW-0408">Iron</keyword>
<dbReference type="CDD" id="cd06218">
    <property type="entry name" value="DHOD_e_trans"/>
    <property type="match status" value="1"/>
</dbReference>
<evidence type="ECO:0000256" key="2">
    <source>
        <dbReference type="ARBA" id="ARBA00022448"/>
    </source>
</evidence>
<accession>A0ABW5T1J7</accession>
<dbReference type="InterPro" id="IPR017927">
    <property type="entry name" value="FAD-bd_FR_type"/>
</dbReference>
<dbReference type="InterPro" id="IPR039261">
    <property type="entry name" value="FNR_nucleotide-bd"/>
</dbReference>
<keyword evidence="3" id="KW-0285">Flavoprotein</keyword>
<evidence type="ECO:0000256" key="8">
    <source>
        <dbReference type="ARBA" id="ARBA00023004"/>
    </source>
</evidence>
<dbReference type="Proteomes" id="UP001597520">
    <property type="component" value="Unassembled WGS sequence"/>
</dbReference>
<dbReference type="InterPro" id="IPR017938">
    <property type="entry name" value="Riboflavin_synthase-like_b-brl"/>
</dbReference>
<evidence type="ECO:0000259" key="11">
    <source>
        <dbReference type="PROSITE" id="PS51384"/>
    </source>
</evidence>
<keyword evidence="13" id="KW-1185">Reference proteome</keyword>
<comment type="similarity">
    <text evidence="1">Belongs to the PyrK family.</text>
</comment>
<dbReference type="SUPFAM" id="SSF63380">
    <property type="entry name" value="Riboflavin synthase domain-like"/>
    <property type="match status" value="1"/>
</dbReference>
<dbReference type="Gene3D" id="2.10.240.10">
    <property type="entry name" value="Dihydroorotate dehydrogenase, electron transfer subunit"/>
    <property type="match status" value="1"/>
</dbReference>
<evidence type="ECO:0000256" key="6">
    <source>
        <dbReference type="ARBA" id="ARBA00022827"/>
    </source>
</evidence>
<dbReference type="PIRSF" id="PIRSF006816">
    <property type="entry name" value="Cyc3_hyd_g"/>
    <property type="match status" value="1"/>
</dbReference>
<dbReference type="EMBL" id="JBHUML010000002">
    <property type="protein sequence ID" value="MFD2705882.1"/>
    <property type="molecule type" value="Genomic_DNA"/>
</dbReference>
<keyword evidence="6" id="KW-0274">FAD</keyword>
<evidence type="ECO:0000313" key="12">
    <source>
        <dbReference type="EMBL" id="MFD2705882.1"/>
    </source>
</evidence>
<evidence type="ECO:0000256" key="7">
    <source>
        <dbReference type="ARBA" id="ARBA00022982"/>
    </source>
</evidence>
<dbReference type="RefSeq" id="WP_380713106.1">
    <property type="nucleotide sequence ID" value="NZ_JBHUML010000002.1"/>
</dbReference>
<comment type="cofactor">
    <cofactor evidence="10">
        <name>[2Fe-2S] cluster</name>
        <dbReference type="ChEBI" id="CHEBI:190135"/>
    </cofactor>
</comment>
<evidence type="ECO:0000256" key="4">
    <source>
        <dbReference type="ARBA" id="ARBA00022714"/>
    </source>
</evidence>
<evidence type="ECO:0000256" key="5">
    <source>
        <dbReference type="ARBA" id="ARBA00022723"/>
    </source>
</evidence>
<dbReference type="Gene3D" id="3.40.50.80">
    <property type="entry name" value="Nucleotide-binding domain of ferredoxin-NADP reductase (FNR) module"/>
    <property type="match status" value="1"/>
</dbReference>
<dbReference type="InterPro" id="IPR050353">
    <property type="entry name" value="PyrK_electron_transfer"/>
</dbReference>
<dbReference type="Gene3D" id="2.40.30.10">
    <property type="entry name" value="Translation factors"/>
    <property type="match status" value="1"/>
</dbReference>
<dbReference type="PANTHER" id="PTHR43513:SF3">
    <property type="entry name" value="DIHYDROOROTATE DEHYDROGENASE B (NAD(+)), ELECTRON TRANSFER SUBUNIT-RELATED"/>
    <property type="match status" value="1"/>
</dbReference>
<keyword evidence="4" id="KW-0001">2Fe-2S</keyword>
<dbReference type="InterPro" id="IPR037117">
    <property type="entry name" value="Dihydroorotate_DH_ele_sf"/>
</dbReference>